<dbReference type="eggNOG" id="COG3637">
    <property type="taxonomic scope" value="Bacteria"/>
</dbReference>
<evidence type="ECO:0000259" key="2">
    <source>
        <dbReference type="Pfam" id="PF13568"/>
    </source>
</evidence>
<evidence type="ECO:0000313" key="4">
    <source>
        <dbReference type="Proteomes" id="UP000002297"/>
    </source>
</evidence>
<dbReference type="GeneID" id="89454113"/>
<dbReference type="OrthoDB" id="947434at2"/>
<protein>
    <recommendedName>
        <fullName evidence="2">Outer membrane protein beta-barrel domain-containing protein</fullName>
    </recommendedName>
</protein>
<reference evidence="3 4" key="1">
    <citation type="journal article" date="2010" name="J. Bacteriol.">
        <title>The complete genome sequence of Croceibacter atlanticus HTCC2559T.</title>
        <authorList>
            <person name="Oh H.M."/>
            <person name="Kang I."/>
            <person name="Ferriera S."/>
            <person name="Giovannoni S.J."/>
            <person name="Cho J.C."/>
        </authorList>
    </citation>
    <scope>NUCLEOTIDE SEQUENCE [LARGE SCALE GENOMIC DNA]</scope>
    <source>
        <strain evidence="4">ATCC BAA-628 / HTCC2559 / KCTC 12090</strain>
    </source>
</reference>
<accession>A3UAB8</accession>
<feature type="domain" description="Outer membrane protein beta-barrel" evidence="2">
    <location>
        <begin position="19"/>
        <end position="170"/>
    </location>
</feature>
<dbReference type="RefSeq" id="WP_013188135.1">
    <property type="nucleotide sequence ID" value="NC_014230.1"/>
</dbReference>
<dbReference type="Proteomes" id="UP000002297">
    <property type="component" value="Chromosome"/>
</dbReference>
<dbReference type="HOGENOM" id="CLU_082049_4_1_10"/>
<dbReference type="InterPro" id="IPR025665">
    <property type="entry name" value="Beta-barrel_OMP_2"/>
</dbReference>
<dbReference type="EMBL" id="CP002046">
    <property type="protein sequence ID" value="EAP86754.1"/>
    <property type="molecule type" value="Genomic_DNA"/>
</dbReference>
<feature type="chain" id="PRO_5002660935" description="Outer membrane protein beta-barrel domain-containing protein" evidence="1">
    <location>
        <begin position="21"/>
        <end position="189"/>
    </location>
</feature>
<dbReference type="KEGG" id="cat:CA2559_11978"/>
<name>A3UAB8_CROAH</name>
<feature type="signal peptide" evidence="1">
    <location>
        <begin position="1"/>
        <end position="20"/>
    </location>
</feature>
<proteinExistence type="predicted"/>
<dbReference type="InterPro" id="IPR011250">
    <property type="entry name" value="OMP/PagP_B-barrel"/>
</dbReference>
<dbReference type="SUPFAM" id="SSF56925">
    <property type="entry name" value="OMPA-like"/>
    <property type="match status" value="1"/>
</dbReference>
<dbReference type="Pfam" id="PF13568">
    <property type="entry name" value="OMP_b-brl_2"/>
    <property type="match status" value="1"/>
</dbReference>
<keyword evidence="4" id="KW-1185">Reference proteome</keyword>
<evidence type="ECO:0000256" key="1">
    <source>
        <dbReference type="SAM" id="SignalP"/>
    </source>
</evidence>
<gene>
    <name evidence="3" type="ordered locus">CA2559_11978</name>
</gene>
<evidence type="ECO:0000313" key="3">
    <source>
        <dbReference type="EMBL" id="EAP86754.1"/>
    </source>
</evidence>
<dbReference type="STRING" id="216432.CA2559_11978"/>
<sequence>MKRLLILGTVLMFSVITVQAQEVSFGLKGGFNAANTKTDSGFETETRNGFHVGLYAENRLSDVFAIQPELIYSQQGFTESNGASEREQKVDYLNLPVMLKVYVIPGLFVEAGPQIGLAINDKEEINGPFFTSETERDPDSFDYGVGLGGGLKLFNGLMVGARYNIGLGELYEDVEFNNRVFQVYLGIEL</sequence>
<organism evidence="3 4">
    <name type="scientific">Croceibacter atlanticus (strain ATCC BAA-628 / JCM 21780 / CIP 108009 / IAM 15332 / KCTC 12090 / HTCC2559)</name>
    <dbReference type="NCBI Taxonomy" id="216432"/>
    <lineage>
        <taxon>Bacteria</taxon>
        <taxon>Pseudomonadati</taxon>
        <taxon>Bacteroidota</taxon>
        <taxon>Flavobacteriia</taxon>
        <taxon>Flavobacteriales</taxon>
        <taxon>Flavobacteriaceae</taxon>
        <taxon>Croceibacter</taxon>
    </lineage>
</organism>
<keyword evidence="1" id="KW-0732">Signal</keyword>
<dbReference type="AlphaFoldDB" id="A3UAB8"/>